<dbReference type="Gene3D" id="3.40.430.10">
    <property type="entry name" value="Dihydrofolate Reductase, subunit A"/>
    <property type="match status" value="1"/>
</dbReference>
<accession>A0A9X2MG62</accession>
<feature type="domain" description="Bacterial bifunctional deaminase-reductase C-terminal" evidence="1">
    <location>
        <begin position="2"/>
        <end position="69"/>
    </location>
</feature>
<dbReference type="RefSeq" id="WP_257490106.1">
    <property type="nucleotide sequence ID" value="NZ_CABKTM010000043.1"/>
</dbReference>
<evidence type="ECO:0000313" key="2">
    <source>
        <dbReference type="EMBL" id="MCR2043039.1"/>
    </source>
</evidence>
<dbReference type="Proteomes" id="UP001142078">
    <property type="component" value="Unassembled WGS sequence"/>
</dbReference>
<dbReference type="InterPro" id="IPR024072">
    <property type="entry name" value="DHFR-like_dom_sf"/>
</dbReference>
<name>A0A9X2MG62_9FIRM</name>
<evidence type="ECO:0000259" key="1">
    <source>
        <dbReference type="Pfam" id="PF01872"/>
    </source>
</evidence>
<dbReference type="InterPro" id="IPR002734">
    <property type="entry name" value="RibDG_C"/>
</dbReference>
<dbReference type="GO" id="GO:0008703">
    <property type="term" value="F:5-amino-6-(5-phosphoribosylamino)uracil reductase activity"/>
    <property type="evidence" value="ECO:0007669"/>
    <property type="project" value="InterPro"/>
</dbReference>
<protein>
    <submittedName>
        <fullName evidence="2">Dihydrofolate reductase family protein</fullName>
    </submittedName>
</protein>
<comment type="caution">
    <text evidence="2">The sequence shown here is derived from an EMBL/GenBank/DDBJ whole genome shotgun (WGS) entry which is preliminary data.</text>
</comment>
<gene>
    <name evidence="2" type="ORF">NSA23_02790</name>
</gene>
<dbReference type="AlphaFoldDB" id="A0A9X2MG62"/>
<keyword evidence="3" id="KW-1185">Reference proteome</keyword>
<proteinExistence type="predicted"/>
<sequence length="83" mass="9429">MDKVMAELKDEKGKNIWICSGANIANQLIKVDLIDEYHLTIIRIILGNGIELFSDNNPTTLLEVEQVKEINGVVDIVYTRRTE</sequence>
<dbReference type="PANTHER" id="PTHR38011">
    <property type="entry name" value="DIHYDROFOLATE REDUCTASE FAMILY PROTEIN (AFU_ORTHOLOGUE AFUA_8G06820)"/>
    <property type="match status" value="1"/>
</dbReference>
<dbReference type="PANTHER" id="PTHR38011:SF11">
    <property type="entry name" value="2,5-DIAMINO-6-RIBOSYLAMINO-4(3H)-PYRIMIDINONE 5'-PHOSPHATE REDUCTASE"/>
    <property type="match status" value="1"/>
</dbReference>
<evidence type="ECO:0000313" key="3">
    <source>
        <dbReference type="Proteomes" id="UP001142078"/>
    </source>
</evidence>
<dbReference type="SUPFAM" id="SSF53597">
    <property type="entry name" value="Dihydrofolate reductase-like"/>
    <property type="match status" value="1"/>
</dbReference>
<organism evidence="2 3">
    <name type="scientific">Anaerosalibacter massiliensis</name>
    <dbReference type="NCBI Taxonomy" id="1347392"/>
    <lineage>
        <taxon>Bacteria</taxon>
        <taxon>Bacillati</taxon>
        <taxon>Bacillota</taxon>
        <taxon>Tissierellia</taxon>
        <taxon>Tissierellales</taxon>
        <taxon>Sporanaerobacteraceae</taxon>
        <taxon>Anaerosalibacter</taxon>
    </lineage>
</organism>
<dbReference type="Pfam" id="PF01872">
    <property type="entry name" value="RibD_C"/>
    <property type="match status" value="1"/>
</dbReference>
<reference evidence="2" key="1">
    <citation type="submission" date="2022-07" db="EMBL/GenBank/DDBJ databases">
        <title>Enhanced cultured diversity of the mouse gut microbiota enables custom-made synthetic communities.</title>
        <authorList>
            <person name="Afrizal A."/>
        </authorList>
    </citation>
    <scope>NUCLEOTIDE SEQUENCE</scope>
    <source>
        <strain evidence="2">DSM 29482</strain>
    </source>
</reference>
<dbReference type="EMBL" id="JANJZL010000001">
    <property type="protein sequence ID" value="MCR2043039.1"/>
    <property type="molecule type" value="Genomic_DNA"/>
</dbReference>
<dbReference type="InterPro" id="IPR050765">
    <property type="entry name" value="Riboflavin_Biosynth_HTPR"/>
</dbReference>
<dbReference type="GO" id="GO:0009231">
    <property type="term" value="P:riboflavin biosynthetic process"/>
    <property type="evidence" value="ECO:0007669"/>
    <property type="project" value="InterPro"/>
</dbReference>